<proteinExistence type="predicted"/>
<evidence type="ECO:0000313" key="2">
    <source>
        <dbReference type="EMBL" id="CAD8100966.1"/>
    </source>
</evidence>
<evidence type="ECO:0000256" key="1">
    <source>
        <dbReference type="SAM" id="MobiDB-lite"/>
    </source>
</evidence>
<protein>
    <submittedName>
        <fullName evidence="2">Uncharacterized protein</fullName>
    </submittedName>
</protein>
<comment type="caution">
    <text evidence="2">The sequence shown here is derived from an EMBL/GenBank/DDBJ whole genome shotgun (WGS) entry which is preliminary data.</text>
</comment>
<sequence length="495" mass="57815">MKCDFCEESTPIIEEIMRHSLFLKYSQSQNYHYTKGISEILHNYRTYNNILYKDILLYNTPEELLCKVFNSNILYEKLQMLGEYYKFHNDIPRLFMMPAIISLNYYHDKKRRLEYYRIAKLIQNENKNNPDKPPKGIVGDSPLPYSSQQITAQEANSSDEAQVSLRPNPNLSISNSNSNNTKYCNKQYQISNMKVTNLKQNSKLFSFKNKIIQINNNVNLVLLIYSICQRTKFQKKLLKRKIYQQNQINCIQYILQFYIIIQTPRDIDIKSPTNRTLLPNQQRIATLLKSPKCVTPRAPQQSPHLNKKVEQLEIKVMSDLQTLLAKKHSRNSKQYCTVHFDSITLGQDPRSLTQRFESGNNTKGQFVKKKLSIKDINQFRRIKIQEPLSNRDSPRKLNLKSKSNDKPISINISTDHKINFYQQIQSARQDKNFQQTTIIQKQLNGQSLSQQIHHQKSATAKSLGKSMKLTNNILDSQICKVALNLVVKNIRSRKT</sequence>
<accession>A0A8S1PCR4</accession>
<organism evidence="2 3">
    <name type="scientific">Paramecium primaurelia</name>
    <dbReference type="NCBI Taxonomy" id="5886"/>
    <lineage>
        <taxon>Eukaryota</taxon>
        <taxon>Sar</taxon>
        <taxon>Alveolata</taxon>
        <taxon>Ciliophora</taxon>
        <taxon>Intramacronucleata</taxon>
        <taxon>Oligohymenophorea</taxon>
        <taxon>Peniculida</taxon>
        <taxon>Parameciidae</taxon>
        <taxon>Paramecium</taxon>
    </lineage>
</organism>
<dbReference type="Proteomes" id="UP000688137">
    <property type="component" value="Unassembled WGS sequence"/>
</dbReference>
<dbReference type="EMBL" id="CAJJDM010000117">
    <property type="protein sequence ID" value="CAD8100966.1"/>
    <property type="molecule type" value="Genomic_DNA"/>
</dbReference>
<feature type="compositionally biased region" description="Low complexity" evidence="1">
    <location>
        <begin position="164"/>
        <end position="179"/>
    </location>
</feature>
<keyword evidence="3" id="KW-1185">Reference proteome</keyword>
<dbReference type="AlphaFoldDB" id="A0A8S1PCR4"/>
<name>A0A8S1PCR4_PARPR</name>
<evidence type="ECO:0000313" key="3">
    <source>
        <dbReference type="Proteomes" id="UP000688137"/>
    </source>
</evidence>
<reference evidence="2" key="1">
    <citation type="submission" date="2021-01" db="EMBL/GenBank/DDBJ databases">
        <authorList>
            <consortium name="Genoscope - CEA"/>
            <person name="William W."/>
        </authorList>
    </citation>
    <scope>NUCLEOTIDE SEQUENCE</scope>
</reference>
<feature type="region of interest" description="Disordered" evidence="1">
    <location>
        <begin position="156"/>
        <end position="179"/>
    </location>
</feature>
<gene>
    <name evidence="2" type="ORF">PPRIM_AZ9-3.1.T1140042</name>
</gene>